<feature type="coiled-coil region" evidence="1">
    <location>
        <begin position="163"/>
        <end position="190"/>
    </location>
</feature>
<dbReference type="PANTHER" id="PTHR24413">
    <property type="entry name" value="SPECKLE-TYPE POZ PROTEIN"/>
    <property type="match status" value="1"/>
</dbReference>
<keyword evidence="5" id="KW-1185">Reference proteome</keyword>
<dbReference type="SUPFAM" id="SSF54695">
    <property type="entry name" value="POZ domain"/>
    <property type="match status" value="2"/>
</dbReference>
<dbReference type="PROSITE" id="PS50144">
    <property type="entry name" value="MATH"/>
    <property type="match status" value="2"/>
</dbReference>
<evidence type="ECO:0000259" key="3">
    <source>
        <dbReference type="PROSITE" id="PS50144"/>
    </source>
</evidence>
<dbReference type="InterPro" id="IPR000210">
    <property type="entry name" value="BTB/POZ_dom"/>
</dbReference>
<feature type="domain" description="MATH" evidence="3">
    <location>
        <begin position="301"/>
        <end position="429"/>
    </location>
</feature>
<dbReference type="EMBL" id="KK119408">
    <property type="protein sequence ID" value="KFM75636.1"/>
    <property type="molecule type" value="Genomic_DNA"/>
</dbReference>
<feature type="domain" description="MATH" evidence="3">
    <location>
        <begin position="28"/>
        <end position="156"/>
    </location>
</feature>
<reference evidence="4 5" key="1">
    <citation type="submission" date="2013-11" db="EMBL/GenBank/DDBJ databases">
        <title>Genome sequencing of Stegodyphus mimosarum.</title>
        <authorList>
            <person name="Bechsgaard J."/>
        </authorList>
    </citation>
    <scope>NUCLEOTIDE SEQUENCE [LARGE SCALE GENOMIC DNA]</scope>
</reference>
<dbReference type="CDD" id="cd18186">
    <property type="entry name" value="BTB_POZ_ZBTB_KLHL-like"/>
    <property type="match status" value="1"/>
</dbReference>
<feature type="non-terminal residue" evidence="4">
    <location>
        <position position="649"/>
    </location>
</feature>
<evidence type="ECO:0000256" key="1">
    <source>
        <dbReference type="SAM" id="Coils"/>
    </source>
</evidence>
<feature type="domain" description="BTB" evidence="2">
    <location>
        <begin position="197"/>
        <end position="264"/>
    </location>
</feature>
<dbReference type="Gene3D" id="2.60.210.10">
    <property type="entry name" value="Apoptosis, Tumor Necrosis Factor Receptor Associated Protein 2, Chain A"/>
    <property type="match status" value="2"/>
</dbReference>
<proteinExistence type="predicted"/>
<keyword evidence="1" id="KW-0175">Coiled coil</keyword>
<organism evidence="4 5">
    <name type="scientific">Stegodyphus mimosarum</name>
    <name type="common">African social velvet spider</name>
    <dbReference type="NCBI Taxonomy" id="407821"/>
    <lineage>
        <taxon>Eukaryota</taxon>
        <taxon>Metazoa</taxon>
        <taxon>Ecdysozoa</taxon>
        <taxon>Arthropoda</taxon>
        <taxon>Chelicerata</taxon>
        <taxon>Arachnida</taxon>
        <taxon>Araneae</taxon>
        <taxon>Araneomorphae</taxon>
        <taxon>Entelegynae</taxon>
        <taxon>Eresoidea</taxon>
        <taxon>Eresidae</taxon>
        <taxon>Stegodyphus</taxon>
    </lineage>
</organism>
<dbReference type="AlphaFoldDB" id="A0A087UE47"/>
<gene>
    <name evidence="4" type="ORF">X975_10484</name>
</gene>
<dbReference type="OrthoDB" id="6431021at2759"/>
<dbReference type="InterPro" id="IPR002083">
    <property type="entry name" value="MATH/TRAF_dom"/>
</dbReference>
<dbReference type="FunFam" id="3.30.710.10:FF:000159">
    <property type="entry name" value="Speckle-type POZ protein B"/>
    <property type="match status" value="1"/>
</dbReference>
<dbReference type="STRING" id="407821.A0A087UE47"/>
<dbReference type="InterPro" id="IPR008974">
    <property type="entry name" value="TRAF-like"/>
</dbReference>
<dbReference type="InterPro" id="IPR011333">
    <property type="entry name" value="SKP1/BTB/POZ_sf"/>
</dbReference>
<evidence type="ECO:0000259" key="2">
    <source>
        <dbReference type="PROSITE" id="PS50097"/>
    </source>
</evidence>
<name>A0A087UE47_STEMI</name>
<dbReference type="Proteomes" id="UP000054359">
    <property type="component" value="Unassembled WGS sequence"/>
</dbReference>
<dbReference type="SUPFAM" id="SSF49599">
    <property type="entry name" value="TRAF domain-like"/>
    <property type="match status" value="2"/>
</dbReference>
<dbReference type="SMART" id="SM00225">
    <property type="entry name" value="BTB"/>
    <property type="match status" value="2"/>
</dbReference>
<feature type="domain" description="BTB" evidence="2">
    <location>
        <begin position="475"/>
        <end position="542"/>
    </location>
</feature>
<dbReference type="Pfam" id="PF22486">
    <property type="entry name" value="MATH_2"/>
    <property type="match status" value="2"/>
</dbReference>
<dbReference type="Gene3D" id="1.25.40.420">
    <property type="match status" value="1"/>
</dbReference>
<protein>
    <submittedName>
        <fullName evidence="4">Protein roadkill</fullName>
    </submittedName>
</protein>
<dbReference type="Gene3D" id="3.30.710.10">
    <property type="entry name" value="Potassium Channel Kv1.1, Chain A"/>
    <property type="match status" value="2"/>
</dbReference>
<dbReference type="GO" id="GO:0030163">
    <property type="term" value="P:protein catabolic process"/>
    <property type="evidence" value="ECO:0007669"/>
    <property type="project" value="UniProtKB-ARBA"/>
</dbReference>
<dbReference type="PROSITE" id="PS50097">
    <property type="entry name" value="BTB"/>
    <property type="match status" value="2"/>
</dbReference>
<evidence type="ECO:0000313" key="5">
    <source>
        <dbReference type="Proteomes" id="UP000054359"/>
    </source>
</evidence>
<sequence>MAYLRKLNNCKKVLKAIKCPRFRCAVKQSVFIWSIENFSMCSQKEDDVLSSPVFCLSESLPAKFSVHIYPKGKAGNEEYICVSLYRAPDTASEVIYVESWLSFVDADGQLCNIHESQNLFKNCEGWGFPTFIRREEVLGNESKFLPDDTLTLHWEVRVDVEHNESTERNVNQNEEEISAYENLSHDLQKLYNSGEYSDLTLKLEDGELKLHRIILGARCPDLENMFEAERLKHGVTNVDFTDLNPDAMKAFISYLYAGKVHSAAHVPLGLYEIACKYGPRELQHISKPNKVHAKTKVSVRNCSYTWVIENFSCLEHSICEKVLAASFLPRGKNFELILQSKGASGDEAEDQVSVFLFRPQCAREEEAVRVKFKVSVVDINNELQHTAMLNEMFGTGEKFGFCHFVKRDMLIKEKRNLLPNDTLTLQCDISVSDGTVALSDLEEIFLTQTSAELSDNHFKKLSEDLEAFYKSEKLTDVSVRVKDKEFPVHKVILITRSPVFRGMFSHEMAEEKTNVIEISDIDPDVIEIMLHYIYSGQLKNVNMLNALELYSASDKYQLLDMKAKCCTYISVSMTADNVCDVLILADMHSDNTLKLAAKKSFCSYAYDILDTSEWQDILKSKVLLASEVLQFHDAYFRRNSKAIKRNKFH</sequence>
<evidence type="ECO:0000313" key="4">
    <source>
        <dbReference type="EMBL" id="KFM75636.1"/>
    </source>
</evidence>
<accession>A0A087UE47</accession>
<dbReference type="Pfam" id="PF00651">
    <property type="entry name" value="BTB"/>
    <property type="match status" value="2"/>
</dbReference>
<dbReference type="SMART" id="SM00061">
    <property type="entry name" value="MATH"/>
    <property type="match status" value="1"/>
</dbReference>